<comment type="similarity">
    <text evidence="2">Belongs to the resistance-nodulation-cell division (RND) (TC 2.A.6) family. MmpL subfamily.</text>
</comment>
<evidence type="ECO:0000256" key="6">
    <source>
        <dbReference type="ARBA" id="ARBA00023136"/>
    </source>
</evidence>
<comment type="subcellular location">
    <subcellularLocation>
        <location evidence="1">Cell membrane</location>
        <topology evidence="1">Multi-pass membrane protein</topology>
    </subcellularLocation>
</comment>
<dbReference type="PROSITE" id="PS50156">
    <property type="entry name" value="SSD"/>
    <property type="match status" value="1"/>
</dbReference>
<evidence type="ECO:0000256" key="5">
    <source>
        <dbReference type="ARBA" id="ARBA00022989"/>
    </source>
</evidence>
<dbReference type="EMBL" id="LUTY01001840">
    <property type="protein sequence ID" value="OAD21139.1"/>
    <property type="molecule type" value="Genomic_DNA"/>
</dbReference>
<evidence type="ECO:0000313" key="10">
    <source>
        <dbReference type="Proteomes" id="UP000076962"/>
    </source>
</evidence>
<reference evidence="9 10" key="1">
    <citation type="submission" date="2016-05" db="EMBL/GenBank/DDBJ databases">
        <title>Single-cell genome of chain-forming Candidatus Thiomargarita nelsonii and comparison to other large sulfur-oxidizing bacteria.</title>
        <authorList>
            <person name="Winkel M."/>
            <person name="Salman V."/>
            <person name="Woyke T."/>
            <person name="Schulz-Vogt H."/>
            <person name="Richter M."/>
            <person name="Flood B."/>
            <person name="Bailey J."/>
            <person name="Amann R."/>
            <person name="Mussmann M."/>
        </authorList>
    </citation>
    <scope>NUCLEOTIDE SEQUENCE [LARGE SCALE GENOMIC DNA]</scope>
    <source>
        <strain evidence="9 10">THI036</strain>
    </source>
</reference>
<dbReference type="PANTHER" id="PTHR33406">
    <property type="entry name" value="MEMBRANE PROTEIN MJ1562-RELATED"/>
    <property type="match status" value="1"/>
</dbReference>
<dbReference type="SUPFAM" id="SSF82866">
    <property type="entry name" value="Multidrug efflux transporter AcrB transmembrane domain"/>
    <property type="match status" value="1"/>
</dbReference>
<keyword evidence="6 7" id="KW-0472">Membrane</keyword>
<feature type="transmembrane region" description="Helical" evidence="7">
    <location>
        <begin position="82"/>
        <end position="105"/>
    </location>
</feature>
<evidence type="ECO:0000256" key="1">
    <source>
        <dbReference type="ARBA" id="ARBA00004651"/>
    </source>
</evidence>
<dbReference type="Pfam" id="PF03176">
    <property type="entry name" value="MMPL"/>
    <property type="match status" value="1"/>
</dbReference>
<dbReference type="PANTHER" id="PTHR33406:SF6">
    <property type="entry name" value="MEMBRANE PROTEIN YDGH-RELATED"/>
    <property type="match status" value="1"/>
</dbReference>
<sequence length="219" mass="24324">MVLSPPSAAAPNIILTLAVADCVHILVTFSHGLKTGKEKSAALIESLRINFLPVFLTSLTTTIGFLSMNFSDAPPFHDLGNITAMGVGIAFVLSMTFLPAALMILPVHTKKNTTWLARAINQIAEIVIREHKTLFLRITLVIIGIVVFIPRNELNDEFVKYFDKTVDFRQATDFTTENLTGVYYISYSLDSGKQDGITEPVFLAKIEAFANWYREQPEV</sequence>
<feature type="transmembrane region" description="Helical" evidence="7">
    <location>
        <begin position="12"/>
        <end position="30"/>
    </location>
</feature>
<evidence type="ECO:0000256" key="3">
    <source>
        <dbReference type="ARBA" id="ARBA00022475"/>
    </source>
</evidence>
<keyword evidence="5 7" id="KW-1133">Transmembrane helix</keyword>
<evidence type="ECO:0000259" key="8">
    <source>
        <dbReference type="PROSITE" id="PS50156"/>
    </source>
</evidence>
<evidence type="ECO:0000256" key="2">
    <source>
        <dbReference type="ARBA" id="ARBA00010157"/>
    </source>
</evidence>
<feature type="domain" description="SSD" evidence="8">
    <location>
        <begin position="1"/>
        <end position="104"/>
    </location>
</feature>
<evidence type="ECO:0000256" key="7">
    <source>
        <dbReference type="SAM" id="Phobius"/>
    </source>
</evidence>
<dbReference type="AlphaFoldDB" id="A0A176RZL7"/>
<name>A0A176RZL7_9GAMM</name>
<dbReference type="Proteomes" id="UP000076962">
    <property type="component" value="Unassembled WGS sequence"/>
</dbReference>
<protein>
    <submittedName>
        <fullName evidence="9">Exporter of the RND superfamily</fullName>
    </submittedName>
</protein>
<evidence type="ECO:0000313" key="9">
    <source>
        <dbReference type="EMBL" id="OAD21139.1"/>
    </source>
</evidence>
<dbReference type="InterPro" id="IPR050545">
    <property type="entry name" value="Mycobact_MmpL"/>
</dbReference>
<feature type="non-terminal residue" evidence="9">
    <location>
        <position position="219"/>
    </location>
</feature>
<keyword evidence="10" id="KW-1185">Reference proteome</keyword>
<gene>
    <name evidence="9" type="ORF">THIOM_003100</name>
</gene>
<organism evidence="9 10">
    <name type="scientific">Candidatus Thiomargarita nelsonii</name>
    <dbReference type="NCBI Taxonomy" id="1003181"/>
    <lineage>
        <taxon>Bacteria</taxon>
        <taxon>Pseudomonadati</taxon>
        <taxon>Pseudomonadota</taxon>
        <taxon>Gammaproteobacteria</taxon>
        <taxon>Thiotrichales</taxon>
        <taxon>Thiotrichaceae</taxon>
        <taxon>Thiomargarita</taxon>
    </lineage>
</organism>
<dbReference type="Gene3D" id="1.20.1640.10">
    <property type="entry name" value="Multidrug efflux transporter AcrB transmembrane domain"/>
    <property type="match status" value="1"/>
</dbReference>
<comment type="caution">
    <text evidence="9">The sequence shown here is derived from an EMBL/GenBank/DDBJ whole genome shotgun (WGS) entry which is preliminary data.</text>
</comment>
<feature type="transmembrane region" description="Helical" evidence="7">
    <location>
        <begin position="134"/>
        <end position="150"/>
    </location>
</feature>
<keyword evidence="3" id="KW-1003">Cell membrane</keyword>
<dbReference type="InterPro" id="IPR000731">
    <property type="entry name" value="SSD"/>
</dbReference>
<evidence type="ECO:0000256" key="4">
    <source>
        <dbReference type="ARBA" id="ARBA00022692"/>
    </source>
</evidence>
<keyword evidence="4 7" id="KW-0812">Transmembrane</keyword>
<dbReference type="InterPro" id="IPR004869">
    <property type="entry name" value="MMPL_dom"/>
</dbReference>
<feature type="transmembrane region" description="Helical" evidence="7">
    <location>
        <begin position="51"/>
        <end position="70"/>
    </location>
</feature>
<accession>A0A176RZL7</accession>
<dbReference type="GO" id="GO:0005886">
    <property type="term" value="C:plasma membrane"/>
    <property type="evidence" value="ECO:0007669"/>
    <property type="project" value="UniProtKB-SubCell"/>
</dbReference>
<proteinExistence type="inferred from homology"/>